<evidence type="ECO:0000313" key="4">
    <source>
        <dbReference type="Proteomes" id="UP001500443"/>
    </source>
</evidence>
<name>A0ABN2YVD8_9ACTN</name>
<evidence type="ECO:0000313" key="3">
    <source>
        <dbReference type="EMBL" id="GAA2132667.1"/>
    </source>
</evidence>
<organism evidence="3 4">
    <name type="scientific">Streptomyces synnematoformans</name>
    <dbReference type="NCBI Taxonomy" id="415721"/>
    <lineage>
        <taxon>Bacteria</taxon>
        <taxon>Bacillati</taxon>
        <taxon>Actinomycetota</taxon>
        <taxon>Actinomycetes</taxon>
        <taxon>Kitasatosporales</taxon>
        <taxon>Streptomycetaceae</taxon>
        <taxon>Streptomyces</taxon>
    </lineage>
</organism>
<dbReference type="PANTHER" id="PTHR40469">
    <property type="entry name" value="SECRETED GLYCOSYL HYDROLASE"/>
    <property type="match status" value="1"/>
</dbReference>
<dbReference type="Pfam" id="PF06283">
    <property type="entry name" value="ThuA"/>
    <property type="match status" value="1"/>
</dbReference>
<dbReference type="Proteomes" id="UP001500443">
    <property type="component" value="Unassembled WGS sequence"/>
</dbReference>
<dbReference type="InterPro" id="IPR029010">
    <property type="entry name" value="ThuA-like"/>
</dbReference>
<dbReference type="RefSeq" id="WP_344291479.1">
    <property type="nucleotide sequence ID" value="NZ_BAAAPF010000146.1"/>
</dbReference>
<feature type="chain" id="PRO_5047519049" description="ThuA-like domain-containing protein" evidence="1">
    <location>
        <begin position="32"/>
        <end position="321"/>
    </location>
</feature>
<keyword evidence="1" id="KW-0732">Signal</keyword>
<dbReference type="PANTHER" id="PTHR40469:SF2">
    <property type="entry name" value="GALACTOSE-BINDING DOMAIN-LIKE SUPERFAMILY PROTEIN"/>
    <property type="match status" value="1"/>
</dbReference>
<dbReference type="EMBL" id="BAAAPF010000146">
    <property type="protein sequence ID" value="GAA2132667.1"/>
    <property type="molecule type" value="Genomic_DNA"/>
</dbReference>
<feature type="domain" description="ThuA-like" evidence="2">
    <location>
        <begin position="48"/>
        <end position="300"/>
    </location>
</feature>
<comment type="caution">
    <text evidence="3">The sequence shown here is derived from an EMBL/GenBank/DDBJ whole genome shotgun (WGS) entry which is preliminary data.</text>
</comment>
<gene>
    <name evidence="3" type="ORF">GCM10009802_41080</name>
</gene>
<dbReference type="SUPFAM" id="SSF52317">
    <property type="entry name" value="Class I glutamine amidotransferase-like"/>
    <property type="match status" value="1"/>
</dbReference>
<reference evidence="3 4" key="1">
    <citation type="journal article" date="2019" name="Int. J. Syst. Evol. Microbiol.">
        <title>The Global Catalogue of Microorganisms (GCM) 10K type strain sequencing project: providing services to taxonomists for standard genome sequencing and annotation.</title>
        <authorList>
            <consortium name="The Broad Institute Genomics Platform"/>
            <consortium name="The Broad Institute Genome Sequencing Center for Infectious Disease"/>
            <person name="Wu L."/>
            <person name="Ma J."/>
        </authorList>
    </citation>
    <scope>NUCLEOTIDE SEQUENCE [LARGE SCALE GENOMIC DNA]</scope>
    <source>
        <strain evidence="3 4">JCM 15481</strain>
    </source>
</reference>
<sequence>MHDAGPSIHRRALLAAAGLTLFATSAPPAQAAPAQPEPEPEARDEPTVLIYTGTTGYRHAGAIDGGIGPIQKALDEAGIASVREDCDGLGGAPGNCDHPDANPRVFTPDNLARYDAIFLFNASSQWLGGGRPGPLWDDEQRAAIRGFVNAGGGIAANHNAVDMGAGATTWDWWDGGPGSAVGTLMTGHAATDLNNVATVRVADRHHPSTRHLPREFGFGDEHYNFARSVRGEAHVLATLDEESYDPGPNAMGKDHPISWYKRYDGGRIWVTGMGHFAESYTENGGDNNLVKHLVGGISWAAGASGPGQCTKDSTGRPSSRP</sequence>
<keyword evidence="4" id="KW-1185">Reference proteome</keyword>
<proteinExistence type="predicted"/>
<evidence type="ECO:0000259" key="2">
    <source>
        <dbReference type="Pfam" id="PF06283"/>
    </source>
</evidence>
<evidence type="ECO:0000256" key="1">
    <source>
        <dbReference type="SAM" id="SignalP"/>
    </source>
</evidence>
<dbReference type="InterPro" id="IPR006311">
    <property type="entry name" value="TAT_signal"/>
</dbReference>
<protein>
    <recommendedName>
        <fullName evidence="2">ThuA-like domain-containing protein</fullName>
    </recommendedName>
</protein>
<accession>A0ABN2YVD8</accession>
<dbReference type="PROSITE" id="PS51318">
    <property type="entry name" value="TAT"/>
    <property type="match status" value="1"/>
</dbReference>
<dbReference type="InterPro" id="IPR029062">
    <property type="entry name" value="Class_I_gatase-like"/>
</dbReference>
<dbReference type="Gene3D" id="3.40.50.880">
    <property type="match status" value="1"/>
</dbReference>
<feature type="signal peptide" evidence="1">
    <location>
        <begin position="1"/>
        <end position="31"/>
    </location>
</feature>